<gene>
    <name evidence="1" type="ORF">H3N35_02310</name>
</gene>
<protein>
    <submittedName>
        <fullName evidence="1">Uncharacterized protein</fullName>
    </submittedName>
</protein>
<name>A0ABY7VH21_9GAMM</name>
<evidence type="ECO:0000313" key="1">
    <source>
        <dbReference type="EMBL" id="WDE12340.1"/>
    </source>
</evidence>
<evidence type="ECO:0000313" key="2">
    <source>
        <dbReference type="Proteomes" id="UP001215231"/>
    </source>
</evidence>
<proteinExistence type="predicted"/>
<reference evidence="1 2" key="1">
    <citation type="journal article" date="2022" name="Mar. Drugs">
        <title>Bioassay-Guided Fractionation Leads to the Detection of Cholic Acid Generated by the Rare Thalassomonas sp.</title>
        <authorList>
            <person name="Pheiffer F."/>
            <person name="Schneider Y.K."/>
            <person name="Hansen E.H."/>
            <person name="Andersen J.H."/>
            <person name="Isaksson J."/>
            <person name="Busche T."/>
            <person name="R C."/>
            <person name="Kalinowski J."/>
            <person name="Zyl L.V."/>
            <person name="Trindade M."/>
        </authorList>
    </citation>
    <scope>NUCLEOTIDE SEQUENCE [LARGE SCALE GENOMIC DNA]</scope>
    <source>
        <strain evidence="1 2">A5K-61T</strain>
    </source>
</reference>
<dbReference type="Proteomes" id="UP001215231">
    <property type="component" value="Chromosome"/>
</dbReference>
<dbReference type="RefSeq" id="WP_274052614.1">
    <property type="nucleotide sequence ID" value="NZ_CP059693.1"/>
</dbReference>
<accession>A0ABY7VH21</accession>
<keyword evidence="2" id="KW-1185">Reference proteome</keyword>
<sequence>MNNALVLKVVGIVRQKLKEQELKPRHSHQTIEQILNESGICGLGPQPMAEFRAEIYHALGMGLCQPGTLKESLQGFIVDYQVFSVSELRYYFPGDLEAEIYSNLTELGYALKTLVGAQEPVWRPKGMQRHTVKRKLEGRAKIGNPEYLAYLSYKPPQRKNTIVKH</sequence>
<dbReference type="EMBL" id="CP059693">
    <property type="protein sequence ID" value="WDE12340.1"/>
    <property type="molecule type" value="Genomic_DNA"/>
</dbReference>
<organism evidence="1 2">
    <name type="scientific">Thalassomonas haliotis</name>
    <dbReference type="NCBI Taxonomy" id="485448"/>
    <lineage>
        <taxon>Bacteria</taxon>
        <taxon>Pseudomonadati</taxon>
        <taxon>Pseudomonadota</taxon>
        <taxon>Gammaproteobacteria</taxon>
        <taxon>Alteromonadales</taxon>
        <taxon>Colwelliaceae</taxon>
        <taxon>Thalassomonas</taxon>
    </lineage>
</organism>